<reference evidence="11" key="1">
    <citation type="submission" date="2022-01" db="EMBL/GenBank/DDBJ databases">
        <title>Paenibacillus spongiae sp. nov., isolated from marine sponge.</title>
        <authorList>
            <person name="Li Z."/>
            <person name="Zhang M."/>
        </authorList>
    </citation>
    <scope>NUCLEOTIDE SEQUENCE</scope>
    <source>
        <strain evidence="11">PHS-Z3</strain>
    </source>
</reference>
<dbReference type="RefSeq" id="WP_258384877.1">
    <property type="nucleotide sequence ID" value="NZ_CP091430.1"/>
</dbReference>
<dbReference type="Pfam" id="PF12833">
    <property type="entry name" value="HTH_18"/>
    <property type="match status" value="1"/>
</dbReference>
<evidence type="ECO:0000256" key="8">
    <source>
        <dbReference type="PROSITE-ProRule" id="PRU00169"/>
    </source>
</evidence>
<organism evidence="11 12">
    <name type="scientific">Paenibacillus spongiae</name>
    <dbReference type="NCBI Taxonomy" id="2909671"/>
    <lineage>
        <taxon>Bacteria</taxon>
        <taxon>Bacillati</taxon>
        <taxon>Bacillota</taxon>
        <taxon>Bacilli</taxon>
        <taxon>Bacillales</taxon>
        <taxon>Paenibacillaceae</taxon>
        <taxon>Paenibacillus</taxon>
    </lineage>
</organism>
<dbReference type="PRINTS" id="PR00032">
    <property type="entry name" value="HTHARAC"/>
</dbReference>
<dbReference type="EMBL" id="CP091430">
    <property type="protein sequence ID" value="UVI28789.1"/>
    <property type="molecule type" value="Genomic_DNA"/>
</dbReference>
<keyword evidence="7" id="KW-0804">Transcription</keyword>
<dbReference type="InterPro" id="IPR018062">
    <property type="entry name" value="HTH_AraC-typ_CS"/>
</dbReference>
<dbReference type="InterPro" id="IPR041522">
    <property type="entry name" value="CdaR_GGDEF"/>
</dbReference>
<name>A0ABY5S526_9BACL</name>
<sequence length="524" mass="60308">MYDVLLVDDEPLDLEAMQLLIPWDELNMKVAGTAYNGFAALELLRRQTVDILITDIQMPIMSGLELAEQAKSRNPSLKIIIISGHEEFQYARKAIAMNASSYILKPFDDRELIHALKNVKEQLHYERERYVKETHMEESLSLLQNEMVLSWIKGSLESPFIDTILNKYGIEWQSGQGCIALIEIDDLSQVLKQVSSEQQTSVIHHIHASITSHIRELRLGLFCRIEDNQIALFMSGLSSSPIEELQALVDAVKQDGIHTITVALGTLVPGFNVIPFSYRNAERLLAAKMFVGKSRVITAEQSEGEIVQQTSDLEKLFDGLFLATGKYDLVQIHDCLEDVFELVRKLGDKLSVYNFSMYVISKIETYLQTLNTNLLELLNIERKHMDVLFIFETIDDIKSWLRKKIYEISEHLHMKRKKPNRKLIGEIDAYMTDNLHRPLQLQEVARLFGFSTNYLGYLFREEMNVSFNEALISKRMEKARKLLQDPKLKIYEVAAQAGYQNLAFFSRHFKQSYGLTPGNYRKKS</sequence>
<evidence type="ECO:0000313" key="11">
    <source>
        <dbReference type="EMBL" id="UVI28789.1"/>
    </source>
</evidence>
<dbReference type="PANTHER" id="PTHR42713">
    <property type="entry name" value="HISTIDINE KINASE-RELATED"/>
    <property type="match status" value="1"/>
</dbReference>
<feature type="domain" description="Response regulatory" evidence="10">
    <location>
        <begin position="3"/>
        <end position="120"/>
    </location>
</feature>
<keyword evidence="2" id="KW-0963">Cytoplasm</keyword>
<evidence type="ECO:0000256" key="4">
    <source>
        <dbReference type="ARBA" id="ARBA00023012"/>
    </source>
</evidence>
<dbReference type="CDD" id="cd17536">
    <property type="entry name" value="REC_YesN-like"/>
    <property type="match status" value="1"/>
</dbReference>
<dbReference type="Pfam" id="PF00072">
    <property type="entry name" value="Response_reg"/>
    <property type="match status" value="1"/>
</dbReference>
<dbReference type="Proteomes" id="UP001057877">
    <property type="component" value="Chromosome"/>
</dbReference>
<dbReference type="InterPro" id="IPR009057">
    <property type="entry name" value="Homeodomain-like_sf"/>
</dbReference>
<evidence type="ECO:0000256" key="1">
    <source>
        <dbReference type="ARBA" id="ARBA00004496"/>
    </source>
</evidence>
<feature type="modified residue" description="4-aspartylphosphate" evidence="8">
    <location>
        <position position="55"/>
    </location>
</feature>
<dbReference type="InterPro" id="IPR051552">
    <property type="entry name" value="HptR"/>
</dbReference>
<evidence type="ECO:0000256" key="3">
    <source>
        <dbReference type="ARBA" id="ARBA00022553"/>
    </source>
</evidence>
<dbReference type="SUPFAM" id="SSF46689">
    <property type="entry name" value="Homeodomain-like"/>
    <property type="match status" value="2"/>
</dbReference>
<dbReference type="Gene3D" id="3.40.50.2300">
    <property type="match status" value="1"/>
</dbReference>
<dbReference type="InterPro" id="IPR011006">
    <property type="entry name" value="CheY-like_superfamily"/>
</dbReference>
<accession>A0ABY5S526</accession>
<dbReference type="InterPro" id="IPR001789">
    <property type="entry name" value="Sig_transdc_resp-reg_receiver"/>
</dbReference>
<evidence type="ECO:0000256" key="6">
    <source>
        <dbReference type="ARBA" id="ARBA00023125"/>
    </source>
</evidence>
<keyword evidence="3 8" id="KW-0597">Phosphoprotein</keyword>
<dbReference type="InterPro" id="IPR018060">
    <property type="entry name" value="HTH_AraC"/>
</dbReference>
<feature type="domain" description="HTH araC/xylS-type" evidence="9">
    <location>
        <begin position="425"/>
        <end position="523"/>
    </location>
</feature>
<evidence type="ECO:0000259" key="10">
    <source>
        <dbReference type="PROSITE" id="PS50110"/>
    </source>
</evidence>
<evidence type="ECO:0000256" key="5">
    <source>
        <dbReference type="ARBA" id="ARBA00023015"/>
    </source>
</evidence>
<dbReference type="InterPro" id="IPR020449">
    <property type="entry name" value="Tscrpt_reg_AraC-type_HTH"/>
</dbReference>
<dbReference type="SMART" id="SM00342">
    <property type="entry name" value="HTH_ARAC"/>
    <property type="match status" value="1"/>
</dbReference>
<keyword evidence="4" id="KW-0902">Two-component regulatory system</keyword>
<protein>
    <submittedName>
        <fullName evidence="11">Response regulator</fullName>
    </submittedName>
</protein>
<comment type="subcellular location">
    <subcellularLocation>
        <location evidence="1">Cytoplasm</location>
    </subcellularLocation>
</comment>
<proteinExistence type="predicted"/>
<dbReference type="Pfam" id="PF17853">
    <property type="entry name" value="GGDEF_2"/>
    <property type="match status" value="1"/>
</dbReference>
<dbReference type="PROSITE" id="PS00041">
    <property type="entry name" value="HTH_ARAC_FAMILY_1"/>
    <property type="match status" value="1"/>
</dbReference>
<dbReference type="SMART" id="SM00448">
    <property type="entry name" value="REC"/>
    <property type="match status" value="1"/>
</dbReference>
<dbReference type="Gene3D" id="1.10.10.60">
    <property type="entry name" value="Homeodomain-like"/>
    <property type="match status" value="2"/>
</dbReference>
<evidence type="ECO:0000259" key="9">
    <source>
        <dbReference type="PROSITE" id="PS01124"/>
    </source>
</evidence>
<dbReference type="PROSITE" id="PS50110">
    <property type="entry name" value="RESPONSE_REGULATORY"/>
    <property type="match status" value="1"/>
</dbReference>
<evidence type="ECO:0000256" key="2">
    <source>
        <dbReference type="ARBA" id="ARBA00022490"/>
    </source>
</evidence>
<keyword evidence="6" id="KW-0238">DNA-binding</keyword>
<dbReference type="PROSITE" id="PS01124">
    <property type="entry name" value="HTH_ARAC_FAMILY_2"/>
    <property type="match status" value="1"/>
</dbReference>
<keyword evidence="5" id="KW-0805">Transcription regulation</keyword>
<dbReference type="SUPFAM" id="SSF52172">
    <property type="entry name" value="CheY-like"/>
    <property type="match status" value="1"/>
</dbReference>
<keyword evidence="12" id="KW-1185">Reference proteome</keyword>
<evidence type="ECO:0000256" key="7">
    <source>
        <dbReference type="ARBA" id="ARBA00023163"/>
    </source>
</evidence>
<gene>
    <name evidence="11" type="ORF">L1F29_25605</name>
</gene>
<dbReference type="PANTHER" id="PTHR42713:SF3">
    <property type="entry name" value="TRANSCRIPTIONAL REGULATORY PROTEIN HPTR"/>
    <property type="match status" value="1"/>
</dbReference>
<evidence type="ECO:0000313" key="12">
    <source>
        <dbReference type="Proteomes" id="UP001057877"/>
    </source>
</evidence>